<protein>
    <submittedName>
        <fullName evidence="2">Intradiol ring-cleavage dioxygenase</fullName>
    </submittedName>
</protein>
<accession>A0A5C3QSB7</accession>
<organism evidence="2 3">
    <name type="scientific">Pterulicium gracile</name>
    <dbReference type="NCBI Taxonomy" id="1884261"/>
    <lineage>
        <taxon>Eukaryota</taxon>
        <taxon>Fungi</taxon>
        <taxon>Dikarya</taxon>
        <taxon>Basidiomycota</taxon>
        <taxon>Agaricomycotina</taxon>
        <taxon>Agaricomycetes</taxon>
        <taxon>Agaricomycetidae</taxon>
        <taxon>Agaricales</taxon>
        <taxon>Pleurotineae</taxon>
        <taxon>Pterulaceae</taxon>
        <taxon>Pterulicium</taxon>
    </lineage>
</organism>
<dbReference type="GO" id="GO:0008199">
    <property type="term" value="F:ferric iron binding"/>
    <property type="evidence" value="ECO:0007669"/>
    <property type="project" value="InterPro"/>
</dbReference>
<sequence length="355" mass="39563">MISAYVFGLLTFATATFAHGDHLLSREQFHTRSILAEERHLKARNCLSEIADFTHRRKVKRTTLRRRQLDLNESCTPTFTTASHTISVPPPRTSAIPNLDNYTCVAAPDVVEGPYYINNEMVRYNLTEGQAGVELILDIGVINIATCQPFPDLFVELWSANATGVYAGFSRTSTPGSTTTISAPATTTTSRPPMLRNETFLRGGLPTDENGVVELVTLYPGFYAGRASHIHAMFHHNWAMSPNGTLISQVGTNVHTGQVFFEEVWNDEIYATELYKNNDNVRVCNHEDRILNRLSNADRDNVFVDLEKLGNSLDDGLYGYITIAIDPKNTVRINGTHYLNSTGYEPTPAPSLHRL</sequence>
<dbReference type="Gene3D" id="2.60.130.10">
    <property type="entry name" value="Aromatic compound dioxygenase"/>
    <property type="match status" value="1"/>
</dbReference>
<dbReference type="STRING" id="1884261.A0A5C3QSB7"/>
<dbReference type="SUPFAM" id="SSF49482">
    <property type="entry name" value="Aromatic compound dioxygenase"/>
    <property type="match status" value="1"/>
</dbReference>
<keyword evidence="2" id="KW-0560">Oxidoreductase</keyword>
<keyword evidence="1" id="KW-0732">Signal</keyword>
<dbReference type="InterPro" id="IPR015889">
    <property type="entry name" value="Intradiol_dOase_core"/>
</dbReference>
<name>A0A5C3QSB7_9AGAR</name>
<dbReference type="OrthoDB" id="121380at2759"/>
<keyword evidence="2" id="KW-0223">Dioxygenase</keyword>
<dbReference type="Proteomes" id="UP000305067">
    <property type="component" value="Unassembled WGS sequence"/>
</dbReference>
<gene>
    <name evidence="2" type="ORF">BDV98DRAFT_590243</name>
</gene>
<dbReference type="AlphaFoldDB" id="A0A5C3QSB7"/>
<feature type="chain" id="PRO_5022876159" evidence="1">
    <location>
        <begin position="21"/>
        <end position="355"/>
    </location>
</feature>
<dbReference type="PANTHER" id="PTHR34315:SF1">
    <property type="entry name" value="INTRADIOL RING-CLEAVAGE DIOXYGENASES DOMAIN-CONTAINING PROTEIN-RELATED"/>
    <property type="match status" value="1"/>
</dbReference>
<dbReference type="GO" id="GO:0016702">
    <property type="term" value="F:oxidoreductase activity, acting on single donors with incorporation of molecular oxygen, incorporation of two atoms of oxygen"/>
    <property type="evidence" value="ECO:0007669"/>
    <property type="project" value="InterPro"/>
</dbReference>
<evidence type="ECO:0000256" key="1">
    <source>
        <dbReference type="SAM" id="SignalP"/>
    </source>
</evidence>
<evidence type="ECO:0000313" key="2">
    <source>
        <dbReference type="EMBL" id="TFL04437.1"/>
    </source>
</evidence>
<reference evidence="2 3" key="1">
    <citation type="journal article" date="2019" name="Nat. Ecol. Evol.">
        <title>Megaphylogeny resolves global patterns of mushroom evolution.</title>
        <authorList>
            <person name="Varga T."/>
            <person name="Krizsan K."/>
            <person name="Foldi C."/>
            <person name="Dima B."/>
            <person name="Sanchez-Garcia M."/>
            <person name="Sanchez-Ramirez S."/>
            <person name="Szollosi G.J."/>
            <person name="Szarkandi J.G."/>
            <person name="Papp V."/>
            <person name="Albert L."/>
            <person name="Andreopoulos W."/>
            <person name="Angelini C."/>
            <person name="Antonin V."/>
            <person name="Barry K.W."/>
            <person name="Bougher N.L."/>
            <person name="Buchanan P."/>
            <person name="Buyck B."/>
            <person name="Bense V."/>
            <person name="Catcheside P."/>
            <person name="Chovatia M."/>
            <person name="Cooper J."/>
            <person name="Damon W."/>
            <person name="Desjardin D."/>
            <person name="Finy P."/>
            <person name="Geml J."/>
            <person name="Haridas S."/>
            <person name="Hughes K."/>
            <person name="Justo A."/>
            <person name="Karasinski D."/>
            <person name="Kautmanova I."/>
            <person name="Kiss B."/>
            <person name="Kocsube S."/>
            <person name="Kotiranta H."/>
            <person name="LaButti K.M."/>
            <person name="Lechner B.E."/>
            <person name="Liimatainen K."/>
            <person name="Lipzen A."/>
            <person name="Lukacs Z."/>
            <person name="Mihaltcheva S."/>
            <person name="Morgado L.N."/>
            <person name="Niskanen T."/>
            <person name="Noordeloos M.E."/>
            <person name="Ohm R.A."/>
            <person name="Ortiz-Santana B."/>
            <person name="Ovrebo C."/>
            <person name="Racz N."/>
            <person name="Riley R."/>
            <person name="Savchenko A."/>
            <person name="Shiryaev A."/>
            <person name="Soop K."/>
            <person name="Spirin V."/>
            <person name="Szebenyi C."/>
            <person name="Tomsovsky M."/>
            <person name="Tulloss R.E."/>
            <person name="Uehling J."/>
            <person name="Grigoriev I.V."/>
            <person name="Vagvolgyi C."/>
            <person name="Papp T."/>
            <person name="Martin F.M."/>
            <person name="Miettinen O."/>
            <person name="Hibbett D.S."/>
            <person name="Nagy L.G."/>
        </authorList>
    </citation>
    <scope>NUCLEOTIDE SEQUENCE [LARGE SCALE GENOMIC DNA]</scope>
    <source>
        <strain evidence="2 3">CBS 309.79</strain>
    </source>
</reference>
<dbReference type="CDD" id="cd03457">
    <property type="entry name" value="intradiol_dioxygenase_like"/>
    <property type="match status" value="1"/>
</dbReference>
<feature type="signal peptide" evidence="1">
    <location>
        <begin position="1"/>
        <end position="20"/>
    </location>
</feature>
<proteinExistence type="predicted"/>
<keyword evidence="3" id="KW-1185">Reference proteome</keyword>
<dbReference type="EMBL" id="ML178818">
    <property type="protein sequence ID" value="TFL04437.1"/>
    <property type="molecule type" value="Genomic_DNA"/>
</dbReference>
<evidence type="ECO:0000313" key="3">
    <source>
        <dbReference type="Proteomes" id="UP000305067"/>
    </source>
</evidence>
<dbReference type="PANTHER" id="PTHR34315">
    <property type="match status" value="1"/>
</dbReference>